<protein>
    <submittedName>
        <fullName evidence="1">Uncharacterized protein</fullName>
    </submittedName>
</protein>
<evidence type="ECO:0000313" key="1">
    <source>
        <dbReference type="EMBL" id="KAF2629836.1"/>
    </source>
</evidence>
<organism evidence="1 2">
    <name type="scientific">Macroventuria anomochaeta</name>
    <dbReference type="NCBI Taxonomy" id="301207"/>
    <lineage>
        <taxon>Eukaryota</taxon>
        <taxon>Fungi</taxon>
        <taxon>Dikarya</taxon>
        <taxon>Ascomycota</taxon>
        <taxon>Pezizomycotina</taxon>
        <taxon>Dothideomycetes</taxon>
        <taxon>Pleosporomycetidae</taxon>
        <taxon>Pleosporales</taxon>
        <taxon>Pleosporineae</taxon>
        <taxon>Didymellaceae</taxon>
        <taxon>Macroventuria</taxon>
    </lineage>
</organism>
<accession>A0ACB6S6L6</accession>
<dbReference type="EMBL" id="MU006709">
    <property type="protein sequence ID" value="KAF2629836.1"/>
    <property type="molecule type" value="Genomic_DNA"/>
</dbReference>
<evidence type="ECO:0000313" key="2">
    <source>
        <dbReference type="Proteomes" id="UP000799754"/>
    </source>
</evidence>
<keyword evidence="2" id="KW-1185">Reference proteome</keyword>
<name>A0ACB6S6L6_9PLEO</name>
<gene>
    <name evidence="1" type="ORF">BU25DRAFT_409094</name>
</gene>
<proteinExistence type="predicted"/>
<reference evidence="1" key="1">
    <citation type="journal article" date="2020" name="Stud. Mycol.">
        <title>101 Dothideomycetes genomes: a test case for predicting lifestyles and emergence of pathogens.</title>
        <authorList>
            <person name="Haridas S."/>
            <person name="Albert R."/>
            <person name="Binder M."/>
            <person name="Bloem J."/>
            <person name="Labutti K."/>
            <person name="Salamov A."/>
            <person name="Andreopoulos B."/>
            <person name="Baker S."/>
            <person name="Barry K."/>
            <person name="Bills G."/>
            <person name="Bluhm B."/>
            <person name="Cannon C."/>
            <person name="Castanera R."/>
            <person name="Culley D."/>
            <person name="Daum C."/>
            <person name="Ezra D."/>
            <person name="Gonzalez J."/>
            <person name="Henrissat B."/>
            <person name="Kuo A."/>
            <person name="Liang C."/>
            <person name="Lipzen A."/>
            <person name="Lutzoni F."/>
            <person name="Magnuson J."/>
            <person name="Mondo S."/>
            <person name="Nolan M."/>
            <person name="Ohm R."/>
            <person name="Pangilinan J."/>
            <person name="Park H.-J."/>
            <person name="Ramirez L."/>
            <person name="Alfaro M."/>
            <person name="Sun H."/>
            <person name="Tritt A."/>
            <person name="Yoshinaga Y."/>
            <person name="Zwiers L.-H."/>
            <person name="Turgeon B."/>
            <person name="Goodwin S."/>
            <person name="Spatafora J."/>
            <person name="Crous P."/>
            <person name="Grigoriev I."/>
        </authorList>
    </citation>
    <scope>NUCLEOTIDE SEQUENCE</scope>
    <source>
        <strain evidence="1">CBS 525.71</strain>
    </source>
</reference>
<comment type="caution">
    <text evidence="1">The sequence shown here is derived from an EMBL/GenBank/DDBJ whole genome shotgun (WGS) entry which is preliminary data.</text>
</comment>
<dbReference type="Proteomes" id="UP000799754">
    <property type="component" value="Unassembled WGS sequence"/>
</dbReference>
<sequence length="137" mass="14554">MPLPAARCRPAFGWPSRTCSPSATVASPADTAKMHRVASGGPILVCGYSVHLPVSVTQSHACMKLSERSGRPNNRHWQTIAGAALASSSIDVPLRLLLHTCAICILALHETNLLARCLTLAPEHALPPSFIFVLLLA</sequence>